<feature type="compositionally biased region" description="Basic and acidic residues" evidence="1">
    <location>
        <begin position="615"/>
        <end position="646"/>
    </location>
</feature>
<gene>
    <name evidence="2" type="ORF">EZS28_018294</name>
</gene>
<feature type="region of interest" description="Disordered" evidence="1">
    <location>
        <begin position="445"/>
        <end position="480"/>
    </location>
</feature>
<evidence type="ECO:0000313" key="2">
    <source>
        <dbReference type="EMBL" id="KAA6386179.1"/>
    </source>
</evidence>
<feature type="region of interest" description="Disordered" evidence="1">
    <location>
        <begin position="615"/>
        <end position="653"/>
    </location>
</feature>
<feature type="compositionally biased region" description="Acidic residues" evidence="1">
    <location>
        <begin position="461"/>
        <end position="480"/>
    </location>
</feature>
<dbReference type="Proteomes" id="UP000324800">
    <property type="component" value="Unassembled WGS sequence"/>
</dbReference>
<sequence>MRILYVHLSSDNWKEEKDTINPETSRILWIHTVTPTLPLPNLHVQQQQQPLNALQQQILQQQSQTQISTSPQIYQISQYPSPNSAYCRKANETLAALKISLQLRLFCKAIIFPNQNDRKNKGDEDEDFILSDDEDLMRQKEKDQLKDEEDKKKRLKDEQNKQKEKQMADELERRKKLEEQYELDKKQKKEKQKYIEFEQEKQKQIEFEVQVALDNEKKRQQLLVDSMEEELIQAKLRIQQLEQENDEKDDLLKKKDQEMKNQREELNQKQRDNELEKERQKERINDKVKEKEKEREMMKMSEMIKRLEAELKRLALLRQLMEEGEDDENDDDYEIGGNKDEMNRIKQQVRKKSEKIDIYLVLKELIAALAAARQREKAAEDVIMNSQKYVYYLKTFLGIRMREREERIKEQEREKDKKKREKEQENKYKVVDQKTWMNNLKKKEMRELREKQGYNDNNKNDEDDDEEDQQDSVIDDDNEDDSVEVIEHEKYLHSYLAAPLGSEKQIQLYNQVKESSVPPFSLFIHQANGTTPDHIFFGGLEKMKMSLRESVEILKKSQEGNNYQFEQQSQNISLTPYNASRSNLTDNNTDNINQQPISEYRLTPTMVRELRQRKERQFERNERKKMKEEGRIYKDRDKDNDNDKTNYKNLNMVDGNRRNESKYKFQANKIDVYITPLLLQLFSI</sequence>
<evidence type="ECO:0000256" key="1">
    <source>
        <dbReference type="SAM" id="MobiDB-lite"/>
    </source>
</evidence>
<dbReference type="EMBL" id="SNRW01004929">
    <property type="protein sequence ID" value="KAA6386179.1"/>
    <property type="molecule type" value="Genomic_DNA"/>
</dbReference>
<comment type="caution">
    <text evidence="2">The sequence shown here is derived from an EMBL/GenBank/DDBJ whole genome shotgun (WGS) entry which is preliminary data.</text>
</comment>
<reference evidence="2 3" key="1">
    <citation type="submission" date="2019-03" db="EMBL/GenBank/DDBJ databases">
        <title>Single cell metagenomics reveals metabolic interactions within the superorganism composed of flagellate Streblomastix strix and complex community of Bacteroidetes bacteria on its surface.</title>
        <authorList>
            <person name="Treitli S.C."/>
            <person name="Kolisko M."/>
            <person name="Husnik F."/>
            <person name="Keeling P."/>
            <person name="Hampl V."/>
        </authorList>
    </citation>
    <scope>NUCLEOTIDE SEQUENCE [LARGE SCALE GENOMIC DNA]</scope>
    <source>
        <strain evidence="2">ST1C</strain>
    </source>
</reference>
<evidence type="ECO:0000313" key="3">
    <source>
        <dbReference type="Proteomes" id="UP000324800"/>
    </source>
</evidence>
<proteinExistence type="predicted"/>
<accession>A0A5J4VV64</accession>
<feature type="compositionally biased region" description="Acidic residues" evidence="1">
    <location>
        <begin position="123"/>
        <end position="135"/>
    </location>
</feature>
<feature type="compositionally biased region" description="Basic and acidic residues" evidence="1">
    <location>
        <begin position="250"/>
        <end position="296"/>
    </location>
</feature>
<dbReference type="AlphaFoldDB" id="A0A5J4VV64"/>
<feature type="compositionally biased region" description="Basic and acidic residues" evidence="1">
    <location>
        <begin position="136"/>
        <end position="172"/>
    </location>
</feature>
<feature type="region of interest" description="Disordered" evidence="1">
    <location>
        <begin position="115"/>
        <end position="172"/>
    </location>
</feature>
<protein>
    <submittedName>
        <fullName evidence="2">Uncharacterized protein</fullName>
    </submittedName>
</protein>
<feature type="region of interest" description="Disordered" evidence="1">
    <location>
        <begin position="240"/>
        <end position="296"/>
    </location>
</feature>
<organism evidence="2 3">
    <name type="scientific">Streblomastix strix</name>
    <dbReference type="NCBI Taxonomy" id="222440"/>
    <lineage>
        <taxon>Eukaryota</taxon>
        <taxon>Metamonada</taxon>
        <taxon>Preaxostyla</taxon>
        <taxon>Oxymonadida</taxon>
        <taxon>Streblomastigidae</taxon>
        <taxon>Streblomastix</taxon>
    </lineage>
</organism>
<feature type="region of interest" description="Disordered" evidence="1">
    <location>
        <begin position="408"/>
        <end position="427"/>
    </location>
</feature>
<name>A0A5J4VV64_9EUKA</name>